<dbReference type="Proteomes" id="UP001295740">
    <property type="component" value="Unassembled WGS sequence"/>
</dbReference>
<dbReference type="GO" id="GO:0003712">
    <property type="term" value="F:transcription coregulator activity"/>
    <property type="evidence" value="ECO:0007669"/>
    <property type="project" value="InterPro"/>
</dbReference>
<evidence type="ECO:0000256" key="4">
    <source>
        <dbReference type="RuleBase" id="RU364147"/>
    </source>
</evidence>
<name>A0AAI8VNS5_9PEZI</name>
<feature type="region of interest" description="Disordered" evidence="5">
    <location>
        <begin position="120"/>
        <end position="156"/>
    </location>
</feature>
<comment type="caution">
    <text evidence="6">The sequence shown here is derived from an EMBL/GenBank/DDBJ whole genome shotgun (WGS) entry which is preliminary data.</text>
</comment>
<dbReference type="Gene3D" id="1.10.287.3490">
    <property type="match status" value="1"/>
</dbReference>
<comment type="similarity">
    <text evidence="2 4">Belongs to the Mediator complex subunit 11 family.</text>
</comment>
<keyword evidence="7" id="KW-1185">Reference proteome</keyword>
<feature type="region of interest" description="Disordered" evidence="5">
    <location>
        <begin position="60"/>
        <end position="84"/>
    </location>
</feature>
<evidence type="ECO:0000256" key="3">
    <source>
        <dbReference type="ARBA" id="ARBA00023242"/>
    </source>
</evidence>
<dbReference type="InterPro" id="IPR019404">
    <property type="entry name" value="Mediator_Med11"/>
</dbReference>
<dbReference type="GO" id="GO:0006357">
    <property type="term" value="P:regulation of transcription by RNA polymerase II"/>
    <property type="evidence" value="ECO:0007669"/>
    <property type="project" value="InterPro"/>
</dbReference>
<evidence type="ECO:0000256" key="2">
    <source>
        <dbReference type="ARBA" id="ARBA00008186"/>
    </source>
</evidence>
<keyword evidence="4" id="KW-0804">Transcription</keyword>
<comment type="subunit">
    <text evidence="4">Component of the Mediator complex.</text>
</comment>
<sequence>MANNGDQPAFVPFTKRERMEQLAEIDKVSLFSYQRFPLYHANPRQNIVSLLKSTAQALQSLSKREPPKGEDTAMADSGGDQSQVFNSSMEDFLRTLRKVNVGMKRQIWGLEEADIISLPQPQKTTASAAGFREEGAEAQATNSARGGALQPDGDGKIGGLDVGWLNSRSNKVERDMEAYLWDDAENILRKLLAHSGHDPDAENKQTT</sequence>
<dbReference type="Pfam" id="PF10280">
    <property type="entry name" value="Med11"/>
    <property type="match status" value="1"/>
</dbReference>
<keyword evidence="4" id="KW-0010">Activator</keyword>
<reference evidence="6" key="1">
    <citation type="submission" date="2023-10" db="EMBL/GenBank/DDBJ databases">
        <authorList>
            <person name="Hackl T."/>
        </authorList>
    </citation>
    <scope>NUCLEOTIDE SEQUENCE</scope>
</reference>
<organism evidence="6 7">
    <name type="scientific">Anthostomella pinea</name>
    <dbReference type="NCBI Taxonomy" id="933095"/>
    <lineage>
        <taxon>Eukaryota</taxon>
        <taxon>Fungi</taxon>
        <taxon>Dikarya</taxon>
        <taxon>Ascomycota</taxon>
        <taxon>Pezizomycotina</taxon>
        <taxon>Sordariomycetes</taxon>
        <taxon>Xylariomycetidae</taxon>
        <taxon>Xylariales</taxon>
        <taxon>Xylariaceae</taxon>
        <taxon>Anthostomella</taxon>
    </lineage>
</organism>
<accession>A0AAI8VNS5</accession>
<comment type="subcellular location">
    <subcellularLocation>
        <location evidence="1 4">Nucleus</location>
    </subcellularLocation>
</comment>
<keyword evidence="3 4" id="KW-0539">Nucleus</keyword>
<dbReference type="EMBL" id="CAUWAG010000010">
    <property type="protein sequence ID" value="CAJ2508299.1"/>
    <property type="molecule type" value="Genomic_DNA"/>
</dbReference>
<gene>
    <name evidence="4" type="primary">MED11</name>
    <name evidence="6" type="ORF">KHLLAP_LOCUS8767</name>
</gene>
<feature type="compositionally biased region" description="Basic and acidic residues" evidence="5">
    <location>
        <begin position="62"/>
        <end position="71"/>
    </location>
</feature>
<keyword evidence="4" id="KW-0805">Transcription regulation</keyword>
<comment type="function">
    <text evidence="4">Component of the Mediator complex, a coactivator involved in the regulated transcription of nearly all RNA polymerase II-dependent genes. Mediator functions as a bridge to convey information from gene-specific regulatory proteins to the basal RNA polymerase II transcription machinery. Mediator is recruited to promoters by direct interactions with regulatory proteins and serves as a scaffold for the assembly of a functional pre-initiation complex with RNA polymerase II and the general transcription factors.</text>
</comment>
<evidence type="ECO:0000313" key="7">
    <source>
        <dbReference type="Proteomes" id="UP001295740"/>
    </source>
</evidence>
<protein>
    <recommendedName>
        <fullName evidence="4">Mediator of RNA polymerase II transcription subunit 11</fullName>
    </recommendedName>
    <alternativeName>
        <fullName evidence="4">Mediator complex subunit 11</fullName>
    </alternativeName>
</protein>
<dbReference type="GO" id="GO:0016592">
    <property type="term" value="C:mediator complex"/>
    <property type="evidence" value="ECO:0007669"/>
    <property type="project" value="InterPro"/>
</dbReference>
<evidence type="ECO:0000256" key="1">
    <source>
        <dbReference type="ARBA" id="ARBA00004123"/>
    </source>
</evidence>
<evidence type="ECO:0000256" key="5">
    <source>
        <dbReference type="SAM" id="MobiDB-lite"/>
    </source>
</evidence>
<dbReference type="AlphaFoldDB" id="A0AAI8VNS5"/>
<evidence type="ECO:0000313" key="6">
    <source>
        <dbReference type="EMBL" id="CAJ2508299.1"/>
    </source>
</evidence>
<proteinExistence type="inferred from homology"/>